<feature type="region of interest" description="Disordered" evidence="1">
    <location>
        <begin position="465"/>
        <end position="493"/>
    </location>
</feature>
<reference evidence="2 3" key="1">
    <citation type="submission" date="2017-01" db="EMBL/GenBank/DDBJ databases">
        <authorList>
            <person name="Mah S.A."/>
            <person name="Swanson W.J."/>
            <person name="Moy G.W."/>
            <person name="Vacquier V.D."/>
        </authorList>
    </citation>
    <scope>NUCLEOTIDE SEQUENCE [LARGE SCALE GENOMIC DNA]</scope>
    <source>
        <strain evidence="2 3">DSM 18014</strain>
    </source>
</reference>
<name>A0A1N7QAN5_9FLAO</name>
<sequence length="752" mass="85713">MKPATITAIGINANALRTTQRVFVTTQNFNPERHRIILRVNGRYYDNLLNYFILDIALGQNKNPFPFQFPVTAEYITIHAQLYDYKSDEIIATKKQEFLKQSFTFKKVGDLDKTNPAHFNFFWNSKRLVSKVEGPFDKDGKLRSEIKPGERYYFTATPNQDLHNVELLSVKWSYRYDGGEITRFKNHSETVRNGCNVMECTFHKDPKKIKVYAYFFDPSEKVMVKFTNSGITEEEEEQVPAKQQPAESSPEVSALDNTESSGEALVWSKKVSSEFCEKVKKISKNLGLPQQNNEGANWLMTVMALESAYTFSPKAGTFGKNPDETNKYKYVGLIQFGKAAAEEVGTTRTHLMSLTAEQQLDYVEKHFKLKRFRGLLKSKTALYLSVNYPVATKHAGEKDYVVYDSSKDAYDDNPMFKRESHEFWIDKKTGNKKYYKGRKGKSYVWEFDEALNEVEELGKQYMSNASAPKSKPVADHKKTSAPSATPSAPKNNTKASAKDIVTYHVYHNGIIEKHIPKQIKLGNEKKYKYVYHDYKNVIHEICVAEWHTTKEKGVGKVHMTKPTHAKIVSDENVNEGNTSRRVKYQNGDIAEYGTHPKKGKIWLLYKAGQNNVELLKMPDSLNYNKDEVSIAYEFTETKRRYTGVNSFAGFIGYLAKSGRKLKTTGSCFSEGSSFPSQEHCNGRSVDTLYLKKVEDDQKVIDSAIFFHFTEVLKGVDAYCKKLKRAGNGGTLHNSHLHSGNFDGSIVKTITEK</sequence>
<organism evidence="2 3">
    <name type="scientific">Chryseobacterium gambrini</name>
    <dbReference type="NCBI Taxonomy" id="373672"/>
    <lineage>
        <taxon>Bacteria</taxon>
        <taxon>Pseudomonadati</taxon>
        <taxon>Bacteroidota</taxon>
        <taxon>Flavobacteriia</taxon>
        <taxon>Flavobacteriales</taxon>
        <taxon>Weeksellaceae</taxon>
        <taxon>Chryseobacterium group</taxon>
        <taxon>Chryseobacterium</taxon>
    </lineage>
</organism>
<feature type="region of interest" description="Disordered" evidence="1">
    <location>
        <begin position="231"/>
        <end position="258"/>
    </location>
</feature>
<evidence type="ECO:0000313" key="3">
    <source>
        <dbReference type="Proteomes" id="UP000185781"/>
    </source>
</evidence>
<proteinExistence type="predicted"/>
<accession>A0A1N7QAN5</accession>
<feature type="compositionally biased region" description="Polar residues" evidence="1">
    <location>
        <begin position="480"/>
        <end position="493"/>
    </location>
</feature>
<gene>
    <name evidence="2" type="ORF">SAMN05421785_11046</name>
</gene>
<dbReference type="RefSeq" id="WP_076394801.1">
    <property type="nucleotide sequence ID" value="NZ_FTOV01000010.1"/>
</dbReference>
<evidence type="ECO:0000313" key="2">
    <source>
        <dbReference type="EMBL" id="SIT19953.1"/>
    </source>
</evidence>
<dbReference type="AlphaFoldDB" id="A0A1N7QAN5"/>
<protein>
    <recommendedName>
        <fullName evidence="4">Transglycosylase SLT domain-containing protein</fullName>
    </recommendedName>
</protein>
<feature type="compositionally biased region" description="Polar residues" evidence="1">
    <location>
        <begin position="245"/>
        <end position="258"/>
    </location>
</feature>
<evidence type="ECO:0008006" key="4">
    <source>
        <dbReference type="Google" id="ProtNLM"/>
    </source>
</evidence>
<dbReference type="EMBL" id="FTOV01000010">
    <property type="protein sequence ID" value="SIT19953.1"/>
    <property type="molecule type" value="Genomic_DNA"/>
</dbReference>
<evidence type="ECO:0000256" key="1">
    <source>
        <dbReference type="SAM" id="MobiDB-lite"/>
    </source>
</evidence>
<dbReference type="Proteomes" id="UP000185781">
    <property type="component" value="Unassembled WGS sequence"/>
</dbReference>